<keyword evidence="2" id="KW-0812">Transmembrane</keyword>
<accession>A0A229VWN9</accession>
<gene>
    <name evidence="3" type="ORF">Tam10B_1735</name>
</gene>
<feature type="transmembrane region" description="Helical" evidence="2">
    <location>
        <begin position="483"/>
        <end position="504"/>
    </location>
</feature>
<feature type="coiled-coil region" evidence="1">
    <location>
        <begin position="2"/>
        <end position="36"/>
    </location>
</feature>
<evidence type="ECO:0000256" key="1">
    <source>
        <dbReference type="SAM" id="Coils"/>
    </source>
</evidence>
<name>A0A229VWN9_9BIFI</name>
<evidence type="ECO:0000313" key="4">
    <source>
        <dbReference type="Proteomes" id="UP000215433"/>
    </source>
</evidence>
<proteinExistence type="predicted"/>
<dbReference type="RefSeq" id="WP_093960868.1">
    <property type="nucleotide sequence ID" value="NZ_NEWD01000024.1"/>
</dbReference>
<keyword evidence="4" id="KW-1185">Reference proteome</keyword>
<keyword evidence="1" id="KW-0175">Coiled coil</keyword>
<dbReference type="AlphaFoldDB" id="A0A229VWN9"/>
<sequence length="580" mass="67010">MASDDAAERARLLAEIRSLEQRIYTAQLEQAHLEEELEYLVETIPVLTSAAQSMSEEVTSDVSVLAKHIEGRSIDARDLLQLLRDVSEKYFTYKNLSTATKNLTRFTDEYYTKFQFFHELRRISLGCVMAVDGNLISQETTRTKVEKVYLANTGYWLAYAASAVMLWWANEPEGADRAMRRALLISERKSALFFLFCNLKFGRRDTAMRWYAYYLGCIRANDVGEEFQYLLEARLSGALGGDHGLEIRVAAKVSDMLDEIAVYDINFDAKVAEDARRFMATKAHTTDFDFFYLPEYCKEGFPSMKQLLSDAEKNEIVARDYQKLYQEDADNEGVKERLEDSIYNLIESMDPEEEKLYRRIRYNELIVAAKGDIHTADQAFEERYPEKKPVGFADLLRKWAFTEDDVNILPQTRRFAIEKLAPSIQNGTRKFAEDYRATEQERYPIAVDGWSMSCNENELPLAKKSFLEFYRKHSLTNYLKDKFVLIWLGMIAIGIVGLVVAGVWVRQPALIVISMLLVLVGAFCLWRQLDSVRMNLLRRKKKDLEIITRTLEEMGRWRKEYRAADKGTEALQQALGLFAN</sequence>
<evidence type="ECO:0000256" key="2">
    <source>
        <dbReference type="SAM" id="Phobius"/>
    </source>
</evidence>
<keyword evidence="2" id="KW-1133">Transmembrane helix</keyword>
<dbReference type="EMBL" id="NEWD01000024">
    <property type="protein sequence ID" value="OXN00039.1"/>
    <property type="molecule type" value="Genomic_DNA"/>
</dbReference>
<dbReference type="OrthoDB" id="4123459at2"/>
<evidence type="ECO:0000313" key="3">
    <source>
        <dbReference type="EMBL" id="OXN00039.1"/>
    </source>
</evidence>
<reference evidence="3 4" key="1">
    <citation type="submission" date="2017-05" db="EMBL/GenBank/DDBJ databases">
        <title>Bifidobacterium vansinderenii sp. nov.</title>
        <authorList>
            <person name="Lugli G.A."/>
            <person name="Duranti S."/>
            <person name="Mangifesta M."/>
        </authorList>
    </citation>
    <scope>NUCLEOTIDE SEQUENCE [LARGE SCALE GENOMIC DNA]</scope>
    <source>
        <strain evidence="3 4">Tam10B</strain>
    </source>
</reference>
<organism evidence="3 4">
    <name type="scientific">Bifidobacterium vansinderenii</name>
    <dbReference type="NCBI Taxonomy" id="1984871"/>
    <lineage>
        <taxon>Bacteria</taxon>
        <taxon>Bacillati</taxon>
        <taxon>Actinomycetota</taxon>
        <taxon>Actinomycetes</taxon>
        <taxon>Bifidobacteriales</taxon>
        <taxon>Bifidobacteriaceae</taxon>
        <taxon>Bifidobacterium</taxon>
    </lineage>
</organism>
<comment type="caution">
    <text evidence="3">The sequence shown here is derived from an EMBL/GenBank/DDBJ whole genome shotgun (WGS) entry which is preliminary data.</text>
</comment>
<protein>
    <submittedName>
        <fullName evidence="3">Uncharacterized protein</fullName>
    </submittedName>
</protein>
<keyword evidence="2" id="KW-0472">Membrane</keyword>
<dbReference type="Proteomes" id="UP000215433">
    <property type="component" value="Unassembled WGS sequence"/>
</dbReference>
<feature type="transmembrane region" description="Helical" evidence="2">
    <location>
        <begin position="148"/>
        <end position="169"/>
    </location>
</feature>
<feature type="transmembrane region" description="Helical" evidence="2">
    <location>
        <begin position="510"/>
        <end position="529"/>
    </location>
</feature>